<dbReference type="Proteomes" id="UP000054359">
    <property type="component" value="Unassembled WGS sequence"/>
</dbReference>
<proteinExistence type="inferred from homology"/>
<keyword evidence="3 8" id="KW-0489">Methyltransferase</keyword>
<comment type="similarity">
    <text evidence="1">Belongs to the class I-like SAM-binding methyltransferase superfamily. RNA methyltransferase RlmE family.</text>
</comment>
<keyword evidence="4 8" id="KW-0808">Transferase</keyword>
<dbReference type="AlphaFoldDB" id="A0A087UT34"/>
<gene>
    <name evidence="8" type="ORF">X975_26875</name>
</gene>
<evidence type="ECO:0000256" key="6">
    <source>
        <dbReference type="ARBA" id="ARBA00041184"/>
    </source>
</evidence>
<dbReference type="PANTHER" id="PTHR10920">
    <property type="entry name" value="RIBOSOMAL RNA METHYLTRANSFERASE"/>
    <property type="match status" value="1"/>
</dbReference>
<dbReference type="GO" id="GO:0008650">
    <property type="term" value="F:rRNA (uridine-2'-O-)-methyltransferase activity"/>
    <property type="evidence" value="ECO:0007669"/>
    <property type="project" value="TreeGrafter"/>
</dbReference>
<dbReference type="Pfam" id="PF01728">
    <property type="entry name" value="FtsJ"/>
    <property type="match status" value="1"/>
</dbReference>
<keyword evidence="2" id="KW-0698">rRNA processing</keyword>
<feature type="non-terminal residue" evidence="8">
    <location>
        <position position="175"/>
    </location>
</feature>
<evidence type="ECO:0000256" key="2">
    <source>
        <dbReference type="ARBA" id="ARBA00022552"/>
    </source>
</evidence>
<dbReference type="EMBL" id="KK121469">
    <property type="protein sequence ID" value="KFM80523.1"/>
    <property type="molecule type" value="Genomic_DNA"/>
</dbReference>
<evidence type="ECO:0000313" key="9">
    <source>
        <dbReference type="Proteomes" id="UP000054359"/>
    </source>
</evidence>
<dbReference type="GO" id="GO:0005739">
    <property type="term" value="C:mitochondrion"/>
    <property type="evidence" value="ECO:0007669"/>
    <property type="project" value="TreeGrafter"/>
</dbReference>
<evidence type="ECO:0000256" key="3">
    <source>
        <dbReference type="ARBA" id="ARBA00022603"/>
    </source>
</evidence>
<organism evidence="8 9">
    <name type="scientific">Stegodyphus mimosarum</name>
    <name type="common">African social velvet spider</name>
    <dbReference type="NCBI Taxonomy" id="407821"/>
    <lineage>
        <taxon>Eukaryota</taxon>
        <taxon>Metazoa</taxon>
        <taxon>Ecdysozoa</taxon>
        <taxon>Arthropoda</taxon>
        <taxon>Chelicerata</taxon>
        <taxon>Arachnida</taxon>
        <taxon>Araneae</taxon>
        <taxon>Araneomorphae</taxon>
        <taxon>Entelegynae</taxon>
        <taxon>Eresoidea</taxon>
        <taxon>Eresidae</taxon>
        <taxon>Stegodyphus</taxon>
    </lineage>
</organism>
<accession>A0A087UT34</accession>
<dbReference type="InterPro" id="IPR050082">
    <property type="entry name" value="RNA_methyltr_RlmE"/>
</dbReference>
<reference evidence="8 9" key="1">
    <citation type="submission" date="2013-11" db="EMBL/GenBank/DDBJ databases">
        <title>Genome sequencing of Stegodyphus mimosarum.</title>
        <authorList>
            <person name="Bechsgaard J."/>
        </authorList>
    </citation>
    <scope>NUCLEOTIDE SEQUENCE [LARGE SCALE GENOMIC DNA]</scope>
</reference>
<dbReference type="SUPFAM" id="SSF53335">
    <property type="entry name" value="S-adenosyl-L-methionine-dependent methyltransferases"/>
    <property type="match status" value="1"/>
</dbReference>
<dbReference type="STRING" id="407821.A0A087UT34"/>
<keyword evidence="5" id="KW-0949">S-adenosyl-L-methionine</keyword>
<protein>
    <recommendedName>
        <fullName evidence="6">rRNA methyltransferase 2, mitochondrial</fullName>
    </recommendedName>
</protein>
<dbReference type="Gene3D" id="3.40.50.150">
    <property type="entry name" value="Vaccinia Virus protein VP39"/>
    <property type="match status" value="1"/>
</dbReference>
<feature type="domain" description="Ribosomal RNA methyltransferase FtsJ" evidence="7">
    <location>
        <begin position="69"/>
        <end position="174"/>
    </location>
</feature>
<evidence type="ECO:0000256" key="1">
    <source>
        <dbReference type="ARBA" id="ARBA00009258"/>
    </source>
</evidence>
<dbReference type="OMA" id="YTIVECG"/>
<dbReference type="PANTHER" id="PTHR10920:SF18">
    <property type="entry name" value="RRNA METHYLTRANSFERASE 2, MITOCHONDRIAL"/>
    <property type="match status" value="1"/>
</dbReference>
<name>A0A087UT34_STEMI</name>
<sequence length="175" mass="20103">MLKQSFWVFRRERKNLQVFLLHHVRQISSSSPMRKTIPDNLKGKSKSSQEWLTRQLNDVYVKKCRYDRYRCRSAYKLLEIDEKYRILRPGLSVIDCGAAPGSWTQVVVRKMKLDSADEKKKGLVIAVDLQHIDPLKGAIILKNSDFTDLAVQDEICKLLPTGKADVILSDMAPKA</sequence>
<dbReference type="InterPro" id="IPR002877">
    <property type="entry name" value="RNA_MeTrfase_FtsJ_dom"/>
</dbReference>
<dbReference type="InterPro" id="IPR029063">
    <property type="entry name" value="SAM-dependent_MTases_sf"/>
</dbReference>
<evidence type="ECO:0000313" key="8">
    <source>
        <dbReference type="EMBL" id="KFM80523.1"/>
    </source>
</evidence>
<evidence type="ECO:0000256" key="5">
    <source>
        <dbReference type="ARBA" id="ARBA00022691"/>
    </source>
</evidence>
<evidence type="ECO:0000256" key="4">
    <source>
        <dbReference type="ARBA" id="ARBA00022679"/>
    </source>
</evidence>
<evidence type="ECO:0000259" key="7">
    <source>
        <dbReference type="Pfam" id="PF01728"/>
    </source>
</evidence>
<dbReference type="OrthoDB" id="6409100at2759"/>
<keyword evidence="9" id="KW-1185">Reference proteome</keyword>